<evidence type="ECO:0000256" key="16">
    <source>
        <dbReference type="ARBA" id="ARBA00023209"/>
    </source>
</evidence>
<keyword evidence="14" id="KW-0443">Lipid metabolism</keyword>
<keyword evidence="12 26" id="KW-0548">Nucleotidyltransferase</keyword>
<comment type="subcellular location">
    <subcellularLocation>
        <location evidence="2">Cell membrane</location>
        <topology evidence="2">Multi-pass membrane protein</topology>
    </subcellularLocation>
</comment>
<evidence type="ECO:0000256" key="15">
    <source>
        <dbReference type="ARBA" id="ARBA00023136"/>
    </source>
</evidence>
<evidence type="ECO:0000256" key="2">
    <source>
        <dbReference type="ARBA" id="ARBA00004651"/>
    </source>
</evidence>
<evidence type="ECO:0000256" key="11">
    <source>
        <dbReference type="ARBA" id="ARBA00022692"/>
    </source>
</evidence>
<evidence type="ECO:0000256" key="10">
    <source>
        <dbReference type="ARBA" id="ARBA00022679"/>
    </source>
</evidence>
<feature type="transmembrane region" description="Helical" evidence="25">
    <location>
        <begin position="28"/>
        <end position="44"/>
    </location>
</feature>
<feature type="transmembrane region" description="Helical" evidence="25">
    <location>
        <begin position="206"/>
        <end position="228"/>
    </location>
</feature>
<evidence type="ECO:0000256" key="8">
    <source>
        <dbReference type="ARBA" id="ARBA00022475"/>
    </source>
</evidence>
<feature type="transmembrane region" description="Helical" evidence="25">
    <location>
        <begin position="56"/>
        <end position="78"/>
    </location>
</feature>
<evidence type="ECO:0000313" key="26">
    <source>
        <dbReference type="EMBL" id="CAI8910166.1"/>
    </source>
</evidence>
<keyword evidence="17" id="KW-1208">Phospholipid metabolism</keyword>
<evidence type="ECO:0000256" key="13">
    <source>
        <dbReference type="ARBA" id="ARBA00022989"/>
    </source>
</evidence>
<gene>
    <name evidence="26" type="ORF">MSZNOR_3623</name>
</gene>
<dbReference type="EMBL" id="OX458333">
    <property type="protein sequence ID" value="CAI8910166.1"/>
    <property type="molecule type" value="Genomic_DNA"/>
</dbReference>
<sequence length="335" mass="36485">MLKNRVITALLLGPLVIAAIWFLPIGGFAVFWGAIILAGAWEWANLSGLYHLPARLGFVGLVLVLLLAARYFAIYWAPGELPGWFYWSVVGWWFLWGIAFRRMPERLVKIKYPLFAKLAAGLFVLVTGWILMVWLRLNFHQEQVLYLVLLIWSADAAAYFVGKRWGHTKLLEPISPGKTVEGVYGALFVTAILATAVGIFMKLEAISLADFVFLSLFTVAVSVCGDLFESLAKRVRGVKDSGAILPGHGGVLDRIDSLLAAVSVFYAGSLVLGIFLAAGLEASVVIPQDMVAESPGATVLHEYEEITDEEGMASEADTEGNQVNKEGAPLDEGAP</sequence>
<dbReference type="EC" id="2.7.7.41" evidence="6"/>
<feature type="transmembrane region" description="Helical" evidence="25">
    <location>
        <begin position="143"/>
        <end position="161"/>
    </location>
</feature>
<comment type="catalytic activity">
    <reaction evidence="1">
        <text>a 1,2-diacyl-sn-glycero-3-phosphate + CTP + H(+) = a CDP-1,2-diacyl-sn-glycerol + diphosphate</text>
        <dbReference type="Rhea" id="RHEA:16229"/>
        <dbReference type="ChEBI" id="CHEBI:15378"/>
        <dbReference type="ChEBI" id="CHEBI:33019"/>
        <dbReference type="ChEBI" id="CHEBI:37563"/>
        <dbReference type="ChEBI" id="CHEBI:58332"/>
        <dbReference type="ChEBI" id="CHEBI:58608"/>
        <dbReference type="EC" id="2.7.7.41"/>
    </reaction>
</comment>
<comment type="pathway">
    <text evidence="3">Phospholipid metabolism; CDP-diacylglycerol biosynthesis; CDP-diacylglycerol from sn-glycerol 3-phosphate: step 3/3.</text>
</comment>
<evidence type="ECO:0000256" key="18">
    <source>
        <dbReference type="ARBA" id="ARBA00029893"/>
    </source>
</evidence>
<evidence type="ECO:0000256" key="17">
    <source>
        <dbReference type="ARBA" id="ARBA00023264"/>
    </source>
</evidence>
<dbReference type="PANTHER" id="PTHR46382">
    <property type="entry name" value="PHOSPHATIDATE CYTIDYLYLTRANSFERASE"/>
    <property type="match status" value="1"/>
</dbReference>
<name>A0ABN8XBB1_9GAMM</name>
<evidence type="ECO:0000256" key="19">
    <source>
        <dbReference type="ARBA" id="ARBA00031825"/>
    </source>
</evidence>
<keyword evidence="16" id="KW-0594">Phospholipid biosynthesis</keyword>
<evidence type="ECO:0000256" key="14">
    <source>
        <dbReference type="ARBA" id="ARBA00023098"/>
    </source>
</evidence>
<evidence type="ECO:0000256" key="20">
    <source>
        <dbReference type="ARBA" id="ARBA00032253"/>
    </source>
</evidence>
<evidence type="ECO:0000256" key="25">
    <source>
        <dbReference type="SAM" id="Phobius"/>
    </source>
</evidence>
<comment type="pathway">
    <text evidence="4">Lipid metabolism.</text>
</comment>
<evidence type="ECO:0000256" key="1">
    <source>
        <dbReference type="ARBA" id="ARBA00001698"/>
    </source>
</evidence>
<comment type="similarity">
    <text evidence="5">Belongs to the CDS family.</text>
</comment>
<evidence type="ECO:0000256" key="3">
    <source>
        <dbReference type="ARBA" id="ARBA00005119"/>
    </source>
</evidence>
<evidence type="ECO:0000256" key="4">
    <source>
        <dbReference type="ARBA" id="ARBA00005189"/>
    </source>
</evidence>
<dbReference type="RefSeq" id="WP_051331429.1">
    <property type="nucleotide sequence ID" value="NZ_OX458333.1"/>
</dbReference>
<keyword evidence="10 26" id="KW-0808">Transferase</keyword>
<dbReference type="Pfam" id="PF01148">
    <property type="entry name" value="CTP_transf_1"/>
    <property type="match status" value="1"/>
</dbReference>
<feature type="region of interest" description="Disordered" evidence="24">
    <location>
        <begin position="307"/>
        <end position="335"/>
    </location>
</feature>
<dbReference type="GO" id="GO:0004605">
    <property type="term" value="F:phosphatidate cytidylyltransferase activity"/>
    <property type="evidence" value="ECO:0007669"/>
    <property type="project" value="UniProtKB-EC"/>
</dbReference>
<dbReference type="Proteomes" id="UP001162030">
    <property type="component" value="Chromosome"/>
</dbReference>
<keyword evidence="13 25" id="KW-1133">Transmembrane helix</keyword>
<keyword evidence="15 25" id="KW-0472">Membrane</keyword>
<evidence type="ECO:0000256" key="21">
    <source>
        <dbReference type="ARBA" id="ARBA00032396"/>
    </source>
</evidence>
<feature type="transmembrane region" description="Helical" evidence="25">
    <location>
        <begin position="114"/>
        <end position="137"/>
    </location>
</feature>
<evidence type="ECO:0000256" key="12">
    <source>
        <dbReference type="ARBA" id="ARBA00022695"/>
    </source>
</evidence>
<feature type="transmembrane region" description="Helical" evidence="25">
    <location>
        <begin position="258"/>
        <end position="280"/>
    </location>
</feature>
<organism evidence="26 27">
    <name type="scientific">Methylocaldum szegediense</name>
    <dbReference type="NCBI Taxonomy" id="73780"/>
    <lineage>
        <taxon>Bacteria</taxon>
        <taxon>Pseudomonadati</taxon>
        <taxon>Pseudomonadota</taxon>
        <taxon>Gammaproteobacteria</taxon>
        <taxon>Methylococcales</taxon>
        <taxon>Methylococcaceae</taxon>
        <taxon>Methylocaldum</taxon>
    </lineage>
</organism>
<keyword evidence="8" id="KW-1003">Cell membrane</keyword>
<evidence type="ECO:0000256" key="5">
    <source>
        <dbReference type="ARBA" id="ARBA00010185"/>
    </source>
</evidence>
<keyword evidence="11 25" id="KW-0812">Transmembrane</keyword>
<evidence type="ECO:0000256" key="6">
    <source>
        <dbReference type="ARBA" id="ARBA00012487"/>
    </source>
</evidence>
<feature type="compositionally biased region" description="Acidic residues" evidence="24">
    <location>
        <begin position="307"/>
        <end position="318"/>
    </location>
</feature>
<evidence type="ECO:0000256" key="22">
    <source>
        <dbReference type="ARBA" id="ARBA00032743"/>
    </source>
</evidence>
<feature type="transmembrane region" description="Helical" evidence="25">
    <location>
        <begin position="84"/>
        <end position="102"/>
    </location>
</feature>
<evidence type="ECO:0000256" key="24">
    <source>
        <dbReference type="SAM" id="MobiDB-lite"/>
    </source>
</evidence>
<evidence type="ECO:0000313" key="27">
    <source>
        <dbReference type="Proteomes" id="UP001162030"/>
    </source>
</evidence>
<feature type="transmembrane region" description="Helical" evidence="25">
    <location>
        <begin position="182"/>
        <end position="200"/>
    </location>
</feature>
<evidence type="ECO:0000256" key="23">
    <source>
        <dbReference type="ARBA" id="ARBA00033406"/>
    </source>
</evidence>
<accession>A0ABN8XBB1</accession>
<evidence type="ECO:0000256" key="7">
    <source>
        <dbReference type="ARBA" id="ARBA00019373"/>
    </source>
</evidence>
<keyword evidence="27" id="KW-1185">Reference proteome</keyword>
<keyword evidence="9" id="KW-0444">Lipid biosynthesis</keyword>
<proteinExistence type="inferred from homology"/>
<dbReference type="PANTHER" id="PTHR46382:SF1">
    <property type="entry name" value="PHOSPHATIDATE CYTIDYLYLTRANSFERASE"/>
    <property type="match status" value="1"/>
</dbReference>
<protein>
    <recommendedName>
        <fullName evidence="7">Phosphatidate cytidylyltransferase</fullName>
        <ecNumber evidence="6">2.7.7.41</ecNumber>
    </recommendedName>
    <alternativeName>
        <fullName evidence="20">CDP-DAG synthase</fullName>
    </alternativeName>
    <alternativeName>
        <fullName evidence="22">CDP-DG synthase</fullName>
    </alternativeName>
    <alternativeName>
        <fullName evidence="18">CDP-diacylglycerol synthase</fullName>
    </alternativeName>
    <alternativeName>
        <fullName evidence="21">CDP-diglyceride pyrophosphorylase</fullName>
    </alternativeName>
    <alternativeName>
        <fullName evidence="23">CDP-diglyceride synthase</fullName>
    </alternativeName>
    <alternativeName>
        <fullName evidence="19">CTP:phosphatidate cytidylyltransferase</fullName>
    </alternativeName>
</protein>
<reference evidence="26 27" key="1">
    <citation type="submission" date="2023-03" db="EMBL/GenBank/DDBJ databases">
        <authorList>
            <person name="Pearce D."/>
        </authorList>
    </citation>
    <scope>NUCLEOTIDE SEQUENCE [LARGE SCALE GENOMIC DNA]</scope>
    <source>
        <strain evidence="26">Msz</strain>
    </source>
</reference>
<evidence type="ECO:0000256" key="9">
    <source>
        <dbReference type="ARBA" id="ARBA00022516"/>
    </source>
</evidence>